<dbReference type="AlphaFoldDB" id="A0A9P6W3D4"/>
<dbReference type="GO" id="GO:0000329">
    <property type="term" value="C:fungal-type vacuole membrane"/>
    <property type="evidence" value="ECO:0007669"/>
    <property type="project" value="TreeGrafter"/>
</dbReference>
<dbReference type="GO" id="GO:0005525">
    <property type="term" value="F:GTP binding"/>
    <property type="evidence" value="ECO:0007669"/>
    <property type="project" value="UniProtKB-KW"/>
</dbReference>
<keyword evidence="6" id="KW-1185">Reference proteome</keyword>
<dbReference type="GO" id="GO:0005634">
    <property type="term" value="C:nucleus"/>
    <property type="evidence" value="ECO:0007669"/>
    <property type="project" value="TreeGrafter"/>
</dbReference>
<dbReference type="Proteomes" id="UP000777482">
    <property type="component" value="Unassembled WGS sequence"/>
</dbReference>
<evidence type="ECO:0000256" key="1">
    <source>
        <dbReference type="ARBA" id="ARBA00007756"/>
    </source>
</evidence>
<dbReference type="GO" id="GO:0009267">
    <property type="term" value="P:cellular response to starvation"/>
    <property type="evidence" value="ECO:0007669"/>
    <property type="project" value="TreeGrafter"/>
</dbReference>
<dbReference type="EMBL" id="PUHQ01000038">
    <property type="protein sequence ID" value="KAG0661062.1"/>
    <property type="molecule type" value="Genomic_DNA"/>
</dbReference>
<evidence type="ECO:0000256" key="2">
    <source>
        <dbReference type="ARBA" id="ARBA00022741"/>
    </source>
</evidence>
<dbReference type="InterPro" id="IPR027417">
    <property type="entry name" value="P-loop_NTPase"/>
</dbReference>
<dbReference type="PANTHER" id="PTHR11259:SF2">
    <property type="entry name" value="GH16429P"/>
    <property type="match status" value="1"/>
</dbReference>
<gene>
    <name evidence="5" type="ORF">C6P46_004169</name>
</gene>
<dbReference type="GO" id="GO:1990131">
    <property type="term" value="C:Gtr1-Gtr2 GTPase complex"/>
    <property type="evidence" value="ECO:0007669"/>
    <property type="project" value="TreeGrafter"/>
</dbReference>
<feature type="compositionally biased region" description="Basic and acidic residues" evidence="4">
    <location>
        <begin position="14"/>
        <end position="24"/>
    </location>
</feature>
<reference evidence="5 6" key="1">
    <citation type="submission" date="2020-11" db="EMBL/GenBank/DDBJ databases">
        <title>Kefir isolates.</title>
        <authorList>
            <person name="Marcisauskas S."/>
            <person name="Kim Y."/>
            <person name="Blasche S."/>
        </authorList>
    </citation>
    <scope>NUCLEOTIDE SEQUENCE [LARGE SCALE GENOMIC DNA]</scope>
    <source>
        <strain evidence="5 6">KR</strain>
    </source>
</reference>
<keyword evidence="2" id="KW-0547">Nucleotide-binding</keyword>
<evidence type="ECO:0008006" key="7">
    <source>
        <dbReference type="Google" id="ProtNLM"/>
    </source>
</evidence>
<feature type="compositionally biased region" description="Basic and acidic residues" evidence="4">
    <location>
        <begin position="99"/>
        <end position="116"/>
    </location>
</feature>
<evidence type="ECO:0000313" key="5">
    <source>
        <dbReference type="EMBL" id="KAG0661062.1"/>
    </source>
</evidence>
<dbReference type="SUPFAM" id="SSF52540">
    <property type="entry name" value="P-loop containing nucleoside triphosphate hydrolases"/>
    <property type="match status" value="1"/>
</dbReference>
<comment type="similarity">
    <text evidence="1">Belongs to the GTR/RAG GTP-binding protein family.</text>
</comment>
<dbReference type="OrthoDB" id="26136at2759"/>
<protein>
    <recommendedName>
        <fullName evidence="7">GTP-binding protein</fullName>
    </recommendedName>
</protein>
<feature type="compositionally biased region" description="Polar residues" evidence="4">
    <location>
        <begin position="441"/>
        <end position="461"/>
    </location>
</feature>
<evidence type="ECO:0000313" key="6">
    <source>
        <dbReference type="Proteomes" id="UP000777482"/>
    </source>
</evidence>
<dbReference type="InterPro" id="IPR006762">
    <property type="entry name" value="Gtr1_RagA"/>
</dbReference>
<feature type="compositionally biased region" description="Polar residues" evidence="4">
    <location>
        <begin position="411"/>
        <end position="426"/>
    </location>
</feature>
<name>A0A9P6W3D4_RHOMI</name>
<dbReference type="Gene3D" id="3.30.450.190">
    <property type="match status" value="1"/>
</dbReference>
<accession>A0A9P6W3D4</accession>
<evidence type="ECO:0000256" key="3">
    <source>
        <dbReference type="ARBA" id="ARBA00023134"/>
    </source>
</evidence>
<proteinExistence type="inferred from homology"/>
<keyword evidence="3" id="KW-0342">GTP-binding</keyword>
<sequence length="535" mass="58647">MVDFRPRHAGKRNKVGDKHWKVAEDQAQAEGPRSGSVMMRAARSTPRHRLGSRNPSDRTGGRSAAMQPNYGATRMSVPSSPAAPNSPHQNGDGRGSKRTAHEGGEDLAREDGDGGRRKPKVLLMGPRSAGKSSIRKVVFEGMAPSDTLFIEKTNKSSPDDLNSFLSMRMWDLPGGQLDPEQLNLSFEDTDAVIFVLDAQSALHDVIRKLSVTMHKAYTANPGIQFEIFLHKVDGMSEDYRLGAFLDRTKKSASCVLNLSFRARFADTLQNLRDRLTEELFDMSPELESNMNVFYHLTSVFDTSIYEALSKVIQKLIPEQAMLERLLDLLCQVGLEHERASARLGFRKRLLMPILCRQQCSMDKAFLFETASKIYIATDSAPLDNQTYVVCADYLDLVGDFSQLYEHPEARTPNSEGSLSRSGTLSRPSGGDTAPAMAPSAQRDSTAASSSPSVPQTPTGPNLSGKKEARRLPHSKVTLATGATIAQWSINDTLSLVALVRPHAQEQHAALIDYNVATFRQAVLAIFAVGVSAPFG</sequence>
<dbReference type="GO" id="GO:0010507">
    <property type="term" value="P:negative regulation of autophagy"/>
    <property type="evidence" value="ECO:0007669"/>
    <property type="project" value="TreeGrafter"/>
</dbReference>
<feature type="region of interest" description="Disordered" evidence="4">
    <location>
        <begin position="407"/>
        <end position="472"/>
    </location>
</feature>
<dbReference type="GO" id="GO:0003924">
    <property type="term" value="F:GTPase activity"/>
    <property type="evidence" value="ECO:0007669"/>
    <property type="project" value="TreeGrafter"/>
</dbReference>
<organism evidence="5 6">
    <name type="scientific">Rhodotorula mucilaginosa</name>
    <name type="common">Yeast</name>
    <name type="synonym">Rhodotorula rubra</name>
    <dbReference type="NCBI Taxonomy" id="5537"/>
    <lineage>
        <taxon>Eukaryota</taxon>
        <taxon>Fungi</taxon>
        <taxon>Dikarya</taxon>
        <taxon>Basidiomycota</taxon>
        <taxon>Pucciniomycotina</taxon>
        <taxon>Microbotryomycetes</taxon>
        <taxon>Sporidiobolales</taxon>
        <taxon>Sporidiobolaceae</taxon>
        <taxon>Rhodotorula</taxon>
    </lineage>
</organism>
<feature type="region of interest" description="Disordered" evidence="4">
    <location>
        <begin position="1"/>
        <end position="123"/>
    </location>
</feature>
<dbReference type="PANTHER" id="PTHR11259">
    <property type="entry name" value="RAS-RELATED GTP BINDING RAG/GTR YEAST"/>
    <property type="match status" value="1"/>
</dbReference>
<dbReference type="GO" id="GO:1904263">
    <property type="term" value="P:positive regulation of TORC1 signaling"/>
    <property type="evidence" value="ECO:0007669"/>
    <property type="project" value="TreeGrafter"/>
</dbReference>
<dbReference type="Gene3D" id="3.40.50.300">
    <property type="entry name" value="P-loop containing nucleotide triphosphate hydrolases"/>
    <property type="match status" value="1"/>
</dbReference>
<comment type="caution">
    <text evidence="5">The sequence shown here is derived from an EMBL/GenBank/DDBJ whole genome shotgun (WGS) entry which is preliminary data.</text>
</comment>
<feature type="compositionally biased region" description="Low complexity" evidence="4">
    <location>
        <begin position="76"/>
        <end position="87"/>
    </location>
</feature>
<dbReference type="Pfam" id="PF04670">
    <property type="entry name" value="Gtr1_RagA"/>
    <property type="match status" value="1"/>
</dbReference>
<evidence type="ECO:0000256" key="4">
    <source>
        <dbReference type="SAM" id="MobiDB-lite"/>
    </source>
</evidence>